<dbReference type="EMBL" id="CH902619">
    <property type="protein sequence ID" value="EDV36663.1"/>
    <property type="molecule type" value="Genomic_DNA"/>
</dbReference>
<organism evidence="7 8">
    <name type="scientific">Drosophila ananassae</name>
    <name type="common">Fruit fly</name>
    <dbReference type="NCBI Taxonomy" id="7217"/>
    <lineage>
        <taxon>Eukaryota</taxon>
        <taxon>Metazoa</taxon>
        <taxon>Ecdysozoa</taxon>
        <taxon>Arthropoda</taxon>
        <taxon>Hexapoda</taxon>
        <taxon>Insecta</taxon>
        <taxon>Pterygota</taxon>
        <taxon>Neoptera</taxon>
        <taxon>Endopterygota</taxon>
        <taxon>Diptera</taxon>
        <taxon>Brachycera</taxon>
        <taxon>Muscomorpha</taxon>
        <taxon>Ephydroidea</taxon>
        <taxon>Drosophilidae</taxon>
        <taxon>Drosophila</taxon>
        <taxon>Sophophora</taxon>
    </lineage>
</organism>
<feature type="transmembrane region" description="Helical" evidence="6">
    <location>
        <begin position="125"/>
        <end position="149"/>
    </location>
</feature>
<dbReference type="InterPro" id="IPR000425">
    <property type="entry name" value="MIP"/>
</dbReference>
<dbReference type="KEGG" id="dan:6495911"/>
<dbReference type="PANTHER" id="PTHR19139">
    <property type="entry name" value="AQUAPORIN TRANSPORTER"/>
    <property type="match status" value="1"/>
</dbReference>
<dbReference type="InterPro" id="IPR034294">
    <property type="entry name" value="Aquaporin_transptr"/>
</dbReference>
<protein>
    <recommendedName>
        <fullName evidence="9">Aquaporin</fullName>
    </recommendedName>
</protein>
<dbReference type="Gene3D" id="1.20.1080.10">
    <property type="entry name" value="Glycerol uptake facilitator protein"/>
    <property type="match status" value="1"/>
</dbReference>
<accession>B3MFH8</accession>
<dbReference type="AlphaFoldDB" id="B3MFH8"/>
<comment type="subcellular location">
    <subcellularLocation>
        <location evidence="1">Membrane</location>
        <topology evidence="1">Multi-pass membrane protein</topology>
    </subcellularLocation>
</comment>
<dbReference type="eggNOG" id="KOG0223">
    <property type="taxonomic scope" value="Eukaryota"/>
</dbReference>
<evidence type="ECO:0000313" key="8">
    <source>
        <dbReference type="Proteomes" id="UP000007801"/>
    </source>
</evidence>
<dbReference type="FunCoup" id="B3MFH8">
    <property type="interactions" value="31"/>
</dbReference>
<evidence type="ECO:0000256" key="3">
    <source>
        <dbReference type="ARBA" id="ARBA00022989"/>
    </source>
</evidence>
<dbReference type="PRINTS" id="PR00783">
    <property type="entry name" value="MINTRINSICP"/>
</dbReference>
<feature type="transmembrane region" description="Helical" evidence="6">
    <location>
        <begin position="83"/>
        <end position="105"/>
    </location>
</feature>
<dbReference type="OMA" id="CALWDVR"/>
<dbReference type="STRING" id="7217.B3MFH8"/>
<dbReference type="InterPro" id="IPR023271">
    <property type="entry name" value="Aquaporin-like"/>
</dbReference>
<keyword evidence="4 6" id="KW-0472">Membrane</keyword>
<evidence type="ECO:0008006" key="9">
    <source>
        <dbReference type="Google" id="ProtNLM"/>
    </source>
</evidence>
<evidence type="ECO:0000313" key="7">
    <source>
        <dbReference type="EMBL" id="EDV36663.1"/>
    </source>
</evidence>
<feature type="transmembrane region" description="Helical" evidence="6">
    <location>
        <begin position="161"/>
        <end position="182"/>
    </location>
</feature>
<dbReference type="GO" id="GO:0005886">
    <property type="term" value="C:plasma membrane"/>
    <property type="evidence" value="ECO:0007669"/>
    <property type="project" value="TreeGrafter"/>
</dbReference>
<dbReference type="GO" id="GO:0015267">
    <property type="term" value="F:channel activity"/>
    <property type="evidence" value="ECO:0007669"/>
    <property type="project" value="InterPro"/>
</dbReference>
<evidence type="ECO:0000256" key="6">
    <source>
        <dbReference type="SAM" id="Phobius"/>
    </source>
</evidence>
<reference evidence="7 8" key="1">
    <citation type="journal article" date="2007" name="Nature">
        <title>Evolution of genes and genomes on the Drosophila phylogeny.</title>
        <authorList>
            <consortium name="Drosophila 12 Genomes Consortium"/>
            <person name="Clark A.G."/>
            <person name="Eisen M.B."/>
            <person name="Smith D.R."/>
            <person name="Bergman C.M."/>
            <person name="Oliver B."/>
            <person name="Markow T.A."/>
            <person name="Kaufman T.C."/>
            <person name="Kellis M."/>
            <person name="Gelbart W."/>
            <person name="Iyer V.N."/>
            <person name="Pollard D.A."/>
            <person name="Sackton T.B."/>
            <person name="Larracuente A.M."/>
            <person name="Singh N.D."/>
            <person name="Abad J.P."/>
            <person name="Abt D.N."/>
            <person name="Adryan B."/>
            <person name="Aguade M."/>
            <person name="Akashi H."/>
            <person name="Anderson W.W."/>
            <person name="Aquadro C.F."/>
            <person name="Ardell D.H."/>
            <person name="Arguello R."/>
            <person name="Artieri C.G."/>
            <person name="Barbash D.A."/>
            <person name="Barker D."/>
            <person name="Barsanti P."/>
            <person name="Batterham P."/>
            <person name="Batzoglou S."/>
            <person name="Begun D."/>
            <person name="Bhutkar A."/>
            <person name="Blanco E."/>
            <person name="Bosak S.A."/>
            <person name="Bradley R.K."/>
            <person name="Brand A.D."/>
            <person name="Brent M.R."/>
            <person name="Brooks A.N."/>
            <person name="Brown R.H."/>
            <person name="Butlin R.K."/>
            <person name="Caggese C."/>
            <person name="Calvi B.R."/>
            <person name="Bernardo de Carvalho A."/>
            <person name="Caspi A."/>
            <person name="Castrezana S."/>
            <person name="Celniker S.E."/>
            <person name="Chang J.L."/>
            <person name="Chapple C."/>
            <person name="Chatterji S."/>
            <person name="Chinwalla A."/>
            <person name="Civetta A."/>
            <person name="Clifton S.W."/>
            <person name="Comeron J.M."/>
            <person name="Costello J.C."/>
            <person name="Coyne J.A."/>
            <person name="Daub J."/>
            <person name="David R.G."/>
            <person name="Delcher A.L."/>
            <person name="Delehaunty K."/>
            <person name="Do C.B."/>
            <person name="Ebling H."/>
            <person name="Edwards K."/>
            <person name="Eickbush T."/>
            <person name="Evans J.D."/>
            <person name="Filipski A."/>
            <person name="Findeiss S."/>
            <person name="Freyhult E."/>
            <person name="Fulton L."/>
            <person name="Fulton R."/>
            <person name="Garcia A.C."/>
            <person name="Gardiner A."/>
            <person name="Garfield D.A."/>
            <person name="Garvin B.E."/>
            <person name="Gibson G."/>
            <person name="Gilbert D."/>
            <person name="Gnerre S."/>
            <person name="Godfrey J."/>
            <person name="Good R."/>
            <person name="Gotea V."/>
            <person name="Gravely B."/>
            <person name="Greenberg A.J."/>
            <person name="Griffiths-Jones S."/>
            <person name="Gross S."/>
            <person name="Guigo R."/>
            <person name="Gustafson E.A."/>
            <person name="Haerty W."/>
            <person name="Hahn M.W."/>
            <person name="Halligan D.L."/>
            <person name="Halpern A.L."/>
            <person name="Halter G.M."/>
            <person name="Han M.V."/>
            <person name="Heger A."/>
            <person name="Hillier L."/>
            <person name="Hinrichs A.S."/>
            <person name="Holmes I."/>
            <person name="Hoskins R.A."/>
            <person name="Hubisz M.J."/>
            <person name="Hultmark D."/>
            <person name="Huntley M.A."/>
            <person name="Jaffe D.B."/>
            <person name="Jagadeeshan S."/>
            <person name="Jeck W.R."/>
            <person name="Johnson J."/>
            <person name="Jones C.D."/>
            <person name="Jordan W.C."/>
            <person name="Karpen G.H."/>
            <person name="Kataoka E."/>
            <person name="Keightley P.D."/>
            <person name="Kheradpour P."/>
            <person name="Kirkness E.F."/>
            <person name="Koerich L.B."/>
            <person name="Kristiansen K."/>
            <person name="Kudrna D."/>
            <person name="Kulathinal R.J."/>
            <person name="Kumar S."/>
            <person name="Kwok R."/>
            <person name="Lander E."/>
            <person name="Langley C.H."/>
            <person name="Lapoint R."/>
            <person name="Lazzaro B.P."/>
            <person name="Lee S.J."/>
            <person name="Levesque L."/>
            <person name="Li R."/>
            <person name="Lin C.F."/>
            <person name="Lin M.F."/>
            <person name="Lindblad-Toh K."/>
            <person name="Llopart A."/>
            <person name="Long M."/>
            <person name="Low L."/>
            <person name="Lozovsky E."/>
            <person name="Lu J."/>
            <person name="Luo M."/>
            <person name="Machado C.A."/>
            <person name="Makalowski W."/>
            <person name="Marzo M."/>
            <person name="Matsuda M."/>
            <person name="Matzkin L."/>
            <person name="McAllister B."/>
            <person name="McBride C.S."/>
            <person name="McKernan B."/>
            <person name="McKernan K."/>
            <person name="Mendez-Lago M."/>
            <person name="Minx P."/>
            <person name="Mollenhauer M.U."/>
            <person name="Montooth K."/>
            <person name="Mount S.M."/>
            <person name="Mu X."/>
            <person name="Myers E."/>
            <person name="Negre B."/>
            <person name="Newfeld S."/>
            <person name="Nielsen R."/>
            <person name="Noor M.A."/>
            <person name="O'Grady P."/>
            <person name="Pachter L."/>
            <person name="Papaceit M."/>
            <person name="Parisi M.J."/>
            <person name="Parisi M."/>
            <person name="Parts L."/>
            <person name="Pedersen J.S."/>
            <person name="Pesole G."/>
            <person name="Phillippy A.M."/>
            <person name="Ponting C.P."/>
            <person name="Pop M."/>
            <person name="Porcelli D."/>
            <person name="Powell J.R."/>
            <person name="Prohaska S."/>
            <person name="Pruitt K."/>
            <person name="Puig M."/>
            <person name="Quesneville H."/>
            <person name="Ram K.R."/>
            <person name="Rand D."/>
            <person name="Rasmussen M.D."/>
            <person name="Reed L.K."/>
            <person name="Reenan R."/>
            <person name="Reily A."/>
            <person name="Remington K.A."/>
            <person name="Rieger T.T."/>
            <person name="Ritchie M.G."/>
            <person name="Robin C."/>
            <person name="Rogers Y.H."/>
            <person name="Rohde C."/>
            <person name="Rozas J."/>
            <person name="Rubenfield M.J."/>
            <person name="Ruiz A."/>
            <person name="Russo S."/>
            <person name="Salzberg S.L."/>
            <person name="Sanchez-Gracia A."/>
            <person name="Saranga D.J."/>
            <person name="Sato H."/>
            <person name="Schaeffer S.W."/>
            <person name="Schatz M.C."/>
            <person name="Schlenke T."/>
            <person name="Schwartz R."/>
            <person name="Segarra C."/>
            <person name="Singh R.S."/>
            <person name="Sirot L."/>
            <person name="Sirota M."/>
            <person name="Sisneros N.B."/>
            <person name="Smith C.D."/>
            <person name="Smith T.F."/>
            <person name="Spieth J."/>
            <person name="Stage D.E."/>
            <person name="Stark A."/>
            <person name="Stephan W."/>
            <person name="Strausberg R.L."/>
            <person name="Strempel S."/>
            <person name="Sturgill D."/>
            <person name="Sutton G."/>
            <person name="Sutton G.G."/>
            <person name="Tao W."/>
            <person name="Teichmann S."/>
            <person name="Tobari Y.N."/>
            <person name="Tomimura Y."/>
            <person name="Tsolas J.M."/>
            <person name="Valente V.L."/>
            <person name="Venter E."/>
            <person name="Venter J.C."/>
            <person name="Vicario S."/>
            <person name="Vieira F.G."/>
            <person name="Vilella A.J."/>
            <person name="Villasante A."/>
            <person name="Walenz B."/>
            <person name="Wang J."/>
            <person name="Wasserman M."/>
            <person name="Watts T."/>
            <person name="Wilson D."/>
            <person name="Wilson R.K."/>
            <person name="Wing R.A."/>
            <person name="Wolfner M.F."/>
            <person name="Wong A."/>
            <person name="Wong G.K."/>
            <person name="Wu C.I."/>
            <person name="Wu G."/>
            <person name="Yamamoto D."/>
            <person name="Yang H.P."/>
            <person name="Yang S.P."/>
            <person name="Yorke J.A."/>
            <person name="Yoshida K."/>
            <person name="Zdobnov E."/>
            <person name="Zhang P."/>
            <person name="Zhang Y."/>
            <person name="Zimin A.V."/>
            <person name="Baldwin J."/>
            <person name="Abdouelleil A."/>
            <person name="Abdulkadir J."/>
            <person name="Abebe A."/>
            <person name="Abera B."/>
            <person name="Abreu J."/>
            <person name="Acer S.C."/>
            <person name="Aftuck L."/>
            <person name="Alexander A."/>
            <person name="An P."/>
            <person name="Anderson E."/>
            <person name="Anderson S."/>
            <person name="Arachi H."/>
            <person name="Azer M."/>
            <person name="Bachantsang P."/>
            <person name="Barry A."/>
            <person name="Bayul T."/>
            <person name="Berlin A."/>
            <person name="Bessette D."/>
            <person name="Bloom T."/>
            <person name="Blye J."/>
            <person name="Boguslavskiy L."/>
            <person name="Bonnet C."/>
            <person name="Boukhgalter B."/>
            <person name="Bourzgui I."/>
            <person name="Brown A."/>
            <person name="Cahill P."/>
            <person name="Channer S."/>
            <person name="Cheshatsang Y."/>
            <person name="Chuda L."/>
            <person name="Citroen M."/>
            <person name="Collymore A."/>
            <person name="Cooke P."/>
            <person name="Costello M."/>
            <person name="D'Aco K."/>
            <person name="Daza R."/>
            <person name="De Haan G."/>
            <person name="DeGray S."/>
            <person name="DeMaso C."/>
            <person name="Dhargay N."/>
            <person name="Dooley K."/>
            <person name="Dooley E."/>
            <person name="Doricent M."/>
            <person name="Dorje P."/>
            <person name="Dorjee K."/>
            <person name="Dupes A."/>
            <person name="Elong R."/>
            <person name="Falk J."/>
            <person name="Farina A."/>
            <person name="Faro S."/>
            <person name="Ferguson D."/>
            <person name="Fisher S."/>
            <person name="Foley C.D."/>
            <person name="Franke A."/>
            <person name="Friedrich D."/>
            <person name="Gadbois L."/>
            <person name="Gearin G."/>
            <person name="Gearin C.R."/>
            <person name="Giannoukos G."/>
            <person name="Goode T."/>
            <person name="Graham J."/>
            <person name="Grandbois E."/>
            <person name="Grewal S."/>
            <person name="Gyaltsen K."/>
            <person name="Hafez N."/>
            <person name="Hagos B."/>
            <person name="Hall J."/>
            <person name="Henson C."/>
            <person name="Hollinger A."/>
            <person name="Honan T."/>
            <person name="Huard M.D."/>
            <person name="Hughes L."/>
            <person name="Hurhula B."/>
            <person name="Husby M.E."/>
            <person name="Kamat A."/>
            <person name="Kanga B."/>
            <person name="Kashin S."/>
            <person name="Khazanovich D."/>
            <person name="Kisner P."/>
            <person name="Lance K."/>
            <person name="Lara M."/>
            <person name="Lee W."/>
            <person name="Lennon N."/>
            <person name="Letendre F."/>
            <person name="LeVine R."/>
            <person name="Lipovsky A."/>
            <person name="Liu X."/>
            <person name="Liu J."/>
            <person name="Liu S."/>
            <person name="Lokyitsang T."/>
            <person name="Lokyitsang Y."/>
            <person name="Lubonja R."/>
            <person name="Lui A."/>
            <person name="MacDonald P."/>
            <person name="Magnisalis V."/>
            <person name="Maru K."/>
            <person name="Matthews C."/>
            <person name="McCusker W."/>
            <person name="McDonough S."/>
            <person name="Mehta T."/>
            <person name="Meldrim J."/>
            <person name="Meneus L."/>
            <person name="Mihai O."/>
            <person name="Mihalev A."/>
            <person name="Mihova T."/>
            <person name="Mittelman R."/>
            <person name="Mlenga V."/>
            <person name="Montmayeur A."/>
            <person name="Mulrain L."/>
            <person name="Navidi A."/>
            <person name="Naylor J."/>
            <person name="Negash T."/>
            <person name="Nguyen T."/>
            <person name="Nguyen N."/>
            <person name="Nicol R."/>
            <person name="Norbu C."/>
            <person name="Norbu N."/>
            <person name="Novod N."/>
            <person name="O'Neill B."/>
            <person name="Osman S."/>
            <person name="Markiewicz E."/>
            <person name="Oyono O.L."/>
            <person name="Patti C."/>
            <person name="Phunkhang P."/>
            <person name="Pierre F."/>
            <person name="Priest M."/>
            <person name="Raghuraman S."/>
            <person name="Rege F."/>
            <person name="Reyes R."/>
            <person name="Rise C."/>
            <person name="Rogov P."/>
            <person name="Ross K."/>
            <person name="Ryan E."/>
            <person name="Settipalli S."/>
            <person name="Shea T."/>
            <person name="Sherpa N."/>
            <person name="Shi L."/>
            <person name="Shih D."/>
            <person name="Sparrow T."/>
            <person name="Spaulding J."/>
            <person name="Stalker J."/>
            <person name="Stange-Thomann N."/>
            <person name="Stavropoulos S."/>
            <person name="Stone C."/>
            <person name="Strader C."/>
            <person name="Tesfaye S."/>
            <person name="Thomson T."/>
            <person name="Thoulutsang Y."/>
            <person name="Thoulutsang D."/>
            <person name="Topham K."/>
            <person name="Topping I."/>
            <person name="Tsamla T."/>
            <person name="Vassiliev H."/>
            <person name="Vo A."/>
            <person name="Wangchuk T."/>
            <person name="Wangdi T."/>
            <person name="Weiand M."/>
            <person name="Wilkinson J."/>
            <person name="Wilson A."/>
            <person name="Yadav S."/>
            <person name="Young G."/>
            <person name="Yu Q."/>
            <person name="Zembek L."/>
            <person name="Zhong D."/>
            <person name="Zimmer A."/>
            <person name="Zwirko Z."/>
            <person name="Jaffe D.B."/>
            <person name="Alvarez P."/>
            <person name="Brockman W."/>
            <person name="Butler J."/>
            <person name="Chin C."/>
            <person name="Gnerre S."/>
            <person name="Grabherr M."/>
            <person name="Kleber M."/>
            <person name="Mauceli E."/>
            <person name="MacCallum I."/>
        </authorList>
    </citation>
    <scope>NUCLEOTIDE SEQUENCE [LARGE SCALE GENOMIC DNA]</scope>
    <source>
        <strain evidence="8">Tucson 14024-0371.13</strain>
    </source>
</reference>
<feature type="transmembrane region" description="Helical" evidence="6">
    <location>
        <begin position="12"/>
        <end position="31"/>
    </location>
</feature>
<feature type="transmembrane region" description="Helical" evidence="6">
    <location>
        <begin position="43"/>
        <end position="62"/>
    </location>
</feature>
<evidence type="ECO:0000256" key="1">
    <source>
        <dbReference type="ARBA" id="ARBA00004141"/>
    </source>
</evidence>
<proteinExistence type="inferred from homology"/>
<keyword evidence="5" id="KW-0813">Transport</keyword>
<dbReference type="InParanoid" id="B3MFH8"/>
<dbReference type="PANTHER" id="PTHR19139:SF270">
    <property type="entry name" value="ENTOMOGLYCEROPORIN 1-RELATED"/>
    <property type="match status" value="1"/>
</dbReference>
<evidence type="ECO:0000256" key="2">
    <source>
        <dbReference type="ARBA" id="ARBA00022692"/>
    </source>
</evidence>
<dbReference type="HOGENOM" id="CLU_020019_3_3_1"/>
<feature type="transmembrane region" description="Helical" evidence="6">
    <location>
        <begin position="202"/>
        <end position="220"/>
    </location>
</feature>
<gene>
    <name evidence="7" type="primary">Dana\GF13068</name>
    <name evidence="7" type="synonym">dana_GLEANR_13082</name>
    <name evidence="7" type="ORF">GF13068</name>
</gene>
<keyword evidence="2 5" id="KW-0812">Transmembrane</keyword>
<dbReference type="SUPFAM" id="SSF81338">
    <property type="entry name" value="Aquaporin-like"/>
    <property type="match status" value="1"/>
</dbReference>
<dbReference type="Proteomes" id="UP000007801">
    <property type="component" value="Unassembled WGS sequence"/>
</dbReference>
<name>B3MFH8_DROAN</name>
<keyword evidence="8" id="KW-1185">Reference proteome</keyword>
<sequence length="242" mass="26746">MIWDWFTFVRVLSEFCATTLLMLLGCMGDAVNKANGGSFWNSIHYGLAVMIIMHVFGFVSGAHANPCITLSCYFMGYIATDTMFLYLACQMVGGFFGYSMLLLMLPKEILDNNKPAVCLIEPMSSLSSIQIVAIEGVLTAILLLGWCALWDVRNGRFLDSVSIRMGFLVTACGFAGAQLTGAILNPTKTLIPAIFEGHPDKILMQVTGQVLAAISVPFLWHYGFTPRYKPLDEPNPRCRINY</sequence>
<dbReference type="OrthoDB" id="3222at2759"/>
<keyword evidence="3 6" id="KW-1133">Transmembrane helix</keyword>
<dbReference type="Pfam" id="PF00230">
    <property type="entry name" value="MIP"/>
    <property type="match status" value="1"/>
</dbReference>
<dbReference type="PhylomeDB" id="B3MFH8"/>
<evidence type="ECO:0000256" key="4">
    <source>
        <dbReference type="ARBA" id="ARBA00023136"/>
    </source>
</evidence>
<dbReference type="GeneID" id="6495911"/>
<evidence type="ECO:0000256" key="5">
    <source>
        <dbReference type="RuleBase" id="RU000477"/>
    </source>
</evidence>
<comment type="similarity">
    <text evidence="5">Belongs to the MIP/aquaporin (TC 1.A.8) family.</text>
</comment>